<dbReference type="Pfam" id="PF20183">
    <property type="entry name" value="DUF6546"/>
    <property type="match status" value="1"/>
</dbReference>
<feature type="domain" description="DUF6546" evidence="1">
    <location>
        <begin position="336"/>
        <end position="530"/>
    </location>
</feature>
<dbReference type="InterPro" id="IPR046676">
    <property type="entry name" value="DUF6546"/>
</dbReference>
<evidence type="ECO:0000313" key="3">
    <source>
        <dbReference type="Proteomes" id="UP000054821"/>
    </source>
</evidence>
<gene>
    <name evidence="2" type="ORF">TGAM01_v207074</name>
</gene>
<dbReference type="RefSeq" id="XP_024405245.1">
    <property type="nucleotide sequence ID" value="XM_024550009.1"/>
</dbReference>
<accession>A0A2P4ZIG5</accession>
<dbReference type="GeneID" id="36347675"/>
<evidence type="ECO:0000313" key="2">
    <source>
        <dbReference type="EMBL" id="PON24063.1"/>
    </source>
</evidence>
<reference evidence="2 3" key="1">
    <citation type="journal article" date="2016" name="Genome Announc.">
        <title>Draft Whole-Genome Sequence of Trichoderma gamsii T6085, a Promising Biocontrol Agent of Fusarium Head Blight on Wheat.</title>
        <authorList>
            <person name="Baroncelli R."/>
            <person name="Zapparata A."/>
            <person name="Piaggeschi G."/>
            <person name="Sarrocco S."/>
            <person name="Vannacci G."/>
        </authorList>
    </citation>
    <scope>NUCLEOTIDE SEQUENCE [LARGE SCALE GENOMIC DNA]</scope>
    <source>
        <strain evidence="2 3">T6085</strain>
    </source>
</reference>
<organism evidence="2 3">
    <name type="scientific">Trichoderma gamsii</name>
    <dbReference type="NCBI Taxonomy" id="398673"/>
    <lineage>
        <taxon>Eukaryota</taxon>
        <taxon>Fungi</taxon>
        <taxon>Dikarya</taxon>
        <taxon>Ascomycota</taxon>
        <taxon>Pezizomycotina</taxon>
        <taxon>Sordariomycetes</taxon>
        <taxon>Hypocreomycetidae</taxon>
        <taxon>Hypocreales</taxon>
        <taxon>Hypocreaceae</taxon>
        <taxon>Trichoderma</taxon>
    </lineage>
</organism>
<name>A0A2P4ZIG5_9HYPO</name>
<dbReference type="AlphaFoldDB" id="A0A2P4ZIG5"/>
<proteinExistence type="predicted"/>
<evidence type="ECO:0000259" key="1">
    <source>
        <dbReference type="Pfam" id="PF20183"/>
    </source>
</evidence>
<keyword evidence="3" id="KW-1185">Reference proteome</keyword>
<protein>
    <recommendedName>
        <fullName evidence="1">DUF6546 domain-containing protein</fullName>
    </recommendedName>
</protein>
<dbReference type="EMBL" id="JPDN02000025">
    <property type="protein sequence ID" value="PON24063.1"/>
    <property type="molecule type" value="Genomic_DNA"/>
</dbReference>
<comment type="caution">
    <text evidence="2">The sequence shown here is derived from an EMBL/GenBank/DDBJ whole genome shotgun (WGS) entry which is preliminary data.</text>
</comment>
<dbReference type="Proteomes" id="UP000054821">
    <property type="component" value="Unassembled WGS sequence"/>
</dbReference>
<sequence>MVAEFHSSLQLLHTFVSYTLQLHRSITTTITAFGHMFSTSLSNKQWDSTWDGLPREIRRLIFEALVQDGCRLSRFATVSREWQTELERYNFARIKLTPSRLVDFDSITHRNQAFISYIWFCLELDKYDCTKCAPASSISDYEEALTISDTDHCPITTSFQNLFSVLSRWGPSAGLILDISIYSPSDSTHWFKYLTFMPDTPLDPLDGRHGIDQIVSSKPVYNDPQHGWVDGFRHCAPPRSAVAKVFHSVMEEGPFESDQAELQWWDRLPSVPAVTTLLLRQQNRRRWKPEALAHMFAQFPRLQEVHYEPWREWGFMKLETDKQYQYLFKSIQHFNKNLKRLVVFENFNQQYPAIMQRFQFGVDIAECESIRNPTPAVSRMVVLASLKLEHLAASFIIDASHFFDNIEPSWEWPNLTSLMLTSNLLSLDKSPIKIRAMLQAAAAIATKMPQLERMEIWNGQKGLAVLFKYQVFRNIRQARITWRGTWNLAMESSIVQAWEVLVHQRDGWRLNLIQDLLDGATIKSHGDAIRQTYAFRPGHSAYLVAADPDRTERPRGRRNSVRMIYLLIDRDLQCHCII</sequence>